<dbReference type="PROSITE" id="PS50943">
    <property type="entry name" value="HTH_CROC1"/>
    <property type="match status" value="1"/>
</dbReference>
<gene>
    <name evidence="2" type="ORF">QA636_09975</name>
</gene>
<dbReference type="InterPro" id="IPR001387">
    <property type="entry name" value="Cro/C1-type_HTH"/>
</dbReference>
<dbReference type="RefSeq" id="WP_310885589.1">
    <property type="nucleotide sequence ID" value="NZ_CP121646.1"/>
</dbReference>
<keyword evidence="3" id="KW-1185">Reference proteome</keyword>
<dbReference type="Pfam" id="PF01381">
    <property type="entry name" value="HTH_3"/>
    <property type="match status" value="1"/>
</dbReference>
<feature type="domain" description="HTH cro/C1-type" evidence="1">
    <location>
        <begin position="14"/>
        <end position="69"/>
    </location>
</feature>
<dbReference type="CDD" id="cd00093">
    <property type="entry name" value="HTH_XRE"/>
    <property type="match status" value="1"/>
</dbReference>
<sequence length="118" mass="12784">MANEPIYKTFGKALAARRRTLGWTQSDLAGRVGMSRASIANIENGRQSVLLHYVYALASALECSKVADLLPAPPRTLNQEDSDMLILSDEDVTPIGKSQIRNLIENALAQRGSKKAGS</sequence>
<evidence type="ECO:0000313" key="3">
    <source>
        <dbReference type="Proteomes" id="UP001221546"/>
    </source>
</evidence>
<dbReference type="Gene3D" id="1.10.260.40">
    <property type="entry name" value="lambda repressor-like DNA-binding domains"/>
    <property type="match status" value="1"/>
</dbReference>
<name>A0ABY8JK26_9BRAD</name>
<reference evidence="2 3" key="1">
    <citation type="submission" date="2023-04" db="EMBL/GenBank/DDBJ databases">
        <title>Australian commercial rhizobial inoculants.</title>
        <authorList>
            <person name="Kohlmeier M.G."/>
            <person name="O'Hara G.W."/>
            <person name="Colombi E."/>
            <person name="Ramsay J.P."/>
            <person name="Terpolilli J."/>
        </authorList>
    </citation>
    <scope>NUCLEOTIDE SEQUENCE [LARGE SCALE GENOMIC DNA]</scope>
    <source>
        <strain evidence="2 3">CB627</strain>
    </source>
</reference>
<dbReference type="SMART" id="SM00530">
    <property type="entry name" value="HTH_XRE"/>
    <property type="match status" value="1"/>
</dbReference>
<dbReference type="Proteomes" id="UP001221546">
    <property type="component" value="Chromosome"/>
</dbReference>
<dbReference type="EMBL" id="CP121646">
    <property type="protein sequence ID" value="WFU65811.1"/>
    <property type="molecule type" value="Genomic_DNA"/>
</dbReference>
<organism evidence="2 3">
    <name type="scientific">Bradyrhizobium brasilense</name>
    <dbReference type="NCBI Taxonomy" id="1419277"/>
    <lineage>
        <taxon>Bacteria</taxon>
        <taxon>Pseudomonadati</taxon>
        <taxon>Pseudomonadota</taxon>
        <taxon>Alphaproteobacteria</taxon>
        <taxon>Hyphomicrobiales</taxon>
        <taxon>Nitrobacteraceae</taxon>
        <taxon>Bradyrhizobium</taxon>
    </lineage>
</organism>
<proteinExistence type="predicted"/>
<protein>
    <submittedName>
        <fullName evidence="2">Helix-turn-helix transcriptional regulator</fullName>
    </submittedName>
</protein>
<accession>A0ABY8JK26</accession>
<evidence type="ECO:0000313" key="2">
    <source>
        <dbReference type="EMBL" id="WFU65811.1"/>
    </source>
</evidence>
<evidence type="ECO:0000259" key="1">
    <source>
        <dbReference type="PROSITE" id="PS50943"/>
    </source>
</evidence>
<dbReference type="InterPro" id="IPR010982">
    <property type="entry name" value="Lambda_DNA-bd_dom_sf"/>
</dbReference>
<dbReference type="SUPFAM" id="SSF47413">
    <property type="entry name" value="lambda repressor-like DNA-binding domains"/>
    <property type="match status" value="1"/>
</dbReference>